<evidence type="ECO:0000313" key="5">
    <source>
        <dbReference type="EMBL" id="KAJ6840068.1"/>
    </source>
</evidence>
<dbReference type="InterPro" id="IPR003103">
    <property type="entry name" value="BAG_domain"/>
</dbReference>
<dbReference type="InterPro" id="IPR029071">
    <property type="entry name" value="Ubiquitin-like_domsf"/>
</dbReference>
<dbReference type="Gene3D" id="3.10.20.90">
    <property type="entry name" value="Phosphatidylinositol 3-kinase Catalytic Subunit, Chain A, domain 1"/>
    <property type="match status" value="1"/>
</dbReference>
<evidence type="ECO:0000256" key="2">
    <source>
        <dbReference type="SAM" id="MobiDB-lite"/>
    </source>
</evidence>
<feature type="compositionally biased region" description="Gly residues" evidence="2">
    <location>
        <begin position="22"/>
        <end position="32"/>
    </location>
</feature>
<reference evidence="5" key="1">
    <citation type="journal article" date="2023" name="GigaByte">
        <title>Genome assembly of the bearded iris, Iris pallida Lam.</title>
        <authorList>
            <person name="Bruccoleri R.E."/>
            <person name="Oakeley E.J."/>
            <person name="Faust A.M.E."/>
            <person name="Altorfer M."/>
            <person name="Dessus-Babus S."/>
            <person name="Burckhardt D."/>
            <person name="Oertli M."/>
            <person name="Naumann U."/>
            <person name="Petersen F."/>
            <person name="Wong J."/>
        </authorList>
    </citation>
    <scope>NUCLEOTIDE SEQUENCE</scope>
    <source>
        <strain evidence="5">GSM-AAB239-AS_SAM_17_03QT</strain>
    </source>
</reference>
<dbReference type="SUPFAM" id="SSF54236">
    <property type="entry name" value="Ubiquitin-like"/>
    <property type="match status" value="1"/>
</dbReference>
<evidence type="ECO:0000313" key="6">
    <source>
        <dbReference type="Proteomes" id="UP001140949"/>
    </source>
</evidence>
<reference evidence="5" key="2">
    <citation type="submission" date="2023-04" db="EMBL/GenBank/DDBJ databases">
        <authorList>
            <person name="Bruccoleri R.E."/>
            <person name="Oakeley E.J."/>
            <person name="Faust A.-M."/>
            <person name="Dessus-Babus S."/>
            <person name="Altorfer M."/>
            <person name="Burckhardt D."/>
            <person name="Oertli M."/>
            <person name="Naumann U."/>
            <person name="Petersen F."/>
            <person name="Wong J."/>
        </authorList>
    </citation>
    <scope>NUCLEOTIDE SEQUENCE</scope>
    <source>
        <strain evidence="5">GSM-AAB239-AS_SAM_17_03QT</strain>
        <tissue evidence="5">Leaf</tissue>
    </source>
</reference>
<dbReference type="PANTHER" id="PTHR12329">
    <property type="entry name" value="BCL2-ASSOCIATED ATHANOGENE"/>
    <property type="match status" value="1"/>
</dbReference>
<dbReference type="PROSITE" id="PS51035">
    <property type="entry name" value="BAG"/>
    <property type="match status" value="1"/>
</dbReference>
<dbReference type="GO" id="GO:0000774">
    <property type="term" value="F:adenyl-nucleotide exchange factor activity"/>
    <property type="evidence" value="ECO:0007669"/>
    <property type="project" value="TreeGrafter"/>
</dbReference>
<dbReference type="InterPro" id="IPR039773">
    <property type="entry name" value="BAG_chaperone_regulator"/>
</dbReference>
<evidence type="ECO:0000259" key="4">
    <source>
        <dbReference type="PROSITE" id="PS51035"/>
    </source>
</evidence>
<dbReference type="AlphaFoldDB" id="A0AAX6HH97"/>
<feature type="domain" description="Ubiquitin-like" evidence="3">
    <location>
        <begin position="63"/>
        <end position="134"/>
    </location>
</feature>
<dbReference type="InterPro" id="IPR036533">
    <property type="entry name" value="BAG_dom_sf"/>
</dbReference>
<proteinExistence type="predicted"/>
<dbReference type="GO" id="GO:0005737">
    <property type="term" value="C:cytoplasm"/>
    <property type="evidence" value="ECO:0007669"/>
    <property type="project" value="TreeGrafter"/>
</dbReference>
<feature type="compositionally biased region" description="Basic and acidic residues" evidence="2">
    <location>
        <begin position="287"/>
        <end position="296"/>
    </location>
</feature>
<comment type="caution">
    <text evidence="5">The sequence shown here is derived from an EMBL/GenBank/DDBJ whole genome shotgun (WGS) entry which is preliminary data.</text>
</comment>
<evidence type="ECO:0000256" key="1">
    <source>
        <dbReference type="ARBA" id="ARBA00023186"/>
    </source>
</evidence>
<feature type="region of interest" description="Disordered" evidence="2">
    <location>
        <begin position="235"/>
        <end position="296"/>
    </location>
</feature>
<evidence type="ECO:0000259" key="3">
    <source>
        <dbReference type="PROSITE" id="PS50053"/>
    </source>
</evidence>
<dbReference type="GO" id="GO:0051087">
    <property type="term" value="F:protein-folding chaperone binding"/>
    <property type="evidence" value="ECO:0007669"/>
    <property type="project" value="InterPro"/>
</dbReference>
<dbReference type="PROSITE" id="PS50053">
    <property type="entry name" value="UBIQUITIN_2"/>
    <property type="match status" value="1"/>
</dbReference>
<gene>
    <name evidence="5" type="ORF">M6B38_312520</name>
</gene>
<dbReference type="InterPro" id="IPR000626">
    <property type="entry name" value="Ubiquitin-like_dom"/>
</dbReference>
<dbReference type="EMBL" id="JANAVB010009596">
    <property type="protein sequence ID" value="KAJ6840068.1"/>
    <property type="molecule type" value="Genomic_DNA"/>
</dbReference>
<feature type="region of interest" description="Disordered" evidence="2">
    <location>
        <begin position="1"/>
        <end position="40"/>
    </location>
</feature>
<sequence length="296" mass="32172">MMRESTRAPGTTAEAFKTLAAAGGGGGGGGATGKEEWEVRPSGMLVQKRNPDSSPAAPPPPVLRLRVKHGPSIHEIYISSQATVGELKRMVSGPTGLHHEDQKILFRDRERQSSAFLDACGVRDRSKLVVVVDEVARARRCLETRRAALMEKAAGSISQIGRQVDKLATKVSAIEAIVSKGKKVTQSDVLNLIEMLMNELIKLDGIAAEGDAKTMRRVQVKRVQKYVETLDMIKIKNESPPPPPRQNPKNNQNVLPPPPAAATTKWDMFDSILDPPSTSAAGADTKPAPRFDWELF</sequence>
<dbReference type="GO" id="GO:0050821">
    <property type="term" value="P:protein stabilization"/>
    <property type="evidence" value="ECO:0007669"/>
    <property type="project" value="TreeGrafter"/>
</dbReference>
<organism evidence="5 6">
    <name type="scientific">Iris pallida</name>
    <name type="common">Sweet iris</name>
    <dbReference type="NCBI Taxonomy" id="29817"/>
    <lineage>
        <taxon>Eukaryota</taxon>
        <taxon>Viridiplantae</taxon>
        <taxon>Streptophyta</taxon>
        <taxon>Embryophyta</taxon>
        <taxon>Tracheophyta</taxon>
        <taxon>Spermatophyta</taxon>
        <taxon>Magnoliopsida</taxon>
        <taxon>Liliopsida</taxon>
        <taxon>Asparagales</taxon>
        <taxon>Iridaceae</taxon>
        <taxon>Iridoideae</taxon>
        <taxon>Irideae</taxon>
        <taxon>Iris</taxon>
    </lineage>
</organism>
<dbReference type="Pfam" id="PF02179">
    <property type="entry name" value="BAG"/>
    <property type="match status" value="1"/>
</dbReference>
<feature type="domain" description="BAG" evidence="4">
    <location>
        <begin position="156"/>
        <end position="234"/>
    </location>
</feature>
<dbReference type="SUPFAM" id="SSF63491">
    <property type="entry name" value="BAG domain"/>
    <property type="match status" value="1"/>
</dbReference>
<protein>
    <submittedName>
        <fullName evidence="5">Protein binding protein</fullName>
    </submittedName>
</protein>
<accession>A0AAX6HH97</accession>
<dbReference type="PANTHER" id="PTHR12329:SF11">
    <property type="entry name" value="BAG FAMILY MOLECULAR CHAPERONE REGULATOR 1"/>
    <property type="match status" value="1"/>
</dbReference>
<keyword evidence="6" id="KW-1185">Reference proteome</keyword>
<dbReference type="SMART" id="SM00264">
    <property type="entry name" value="BAG"/>
    <property type="match status" value="1"/>
</dbReference>
<name>A0AAX6HH97_IRIPA</name>
<dbReference type="Proteomes" id="UP001140949">
    <property type="component" value="Unassembled WGS sequence"/>
</dbReference>
<keyword evidence="1" id="KW-0143">Chaperone</keyword>
<dbReference type="Gene3D" id="1.20.58.120">
    <property type="entry name" value="BAG domain"/>
    <property type="match status" value="1"/>
</dbReference>